<dbReference type="STRING" id="1844972.A7K91_20930"/>
<dbReference type="GO" id="GO:0043565">
    <property type="term" value="F:sequence-specific DNA binding"/>
    <property type="evidence" value="ECO:0007669"/>
    <property type="project" value="InterPro"/>
</dbReference>
<evidence type="ECO:0000256" key="2">
    <source>
        <dbReference type="ARBA" id="ARBA00023125"/>
    </source>
</evidence>
<dbReference type="PANTHER" id="PTHR43280:SF2">
    <property type="entry name" value="HTH-TYPE TRANSCRIPTIONAL REGULATOR EXSA"/>
    <property type="match status" value="1"/>
</dbReference>
<dbReference type="SUPFAM" id="SSF51215">
    <property type="entry name" value="Regulatory protein AraC"/>
    <property type="match status" value="1"/>
</dbReference>
<dbReference type="InterPro" id="IPR014710">
    <property type="entry name" value="RmlC-like_jellyroll"/>
</dbReference>
<dbReference type="InterPro" id="IPR009057">
    <property type="entry name" value="Homeodomain-like_sf"/>
</dbReference>
<feature type="domain" description="HTH araC/xylS-type" evidence="4">
    <location>
        <begin position="164"/>
        <end position="262"/>
    </location>
</feature>
<dbReference type="InterPro" id="IPR037923">
    <property type="entry name" value="HTH-like"/>
</dbReference>
<evidence type="ECO:0000256" key="1">
    <source>
        <dbReference type="ARBA" id="ARBA00023015"/>
    </source>
</evidence>
<reference evidence="5 6" key="1">
    <citation type="submission" date="2016-05" db="EMBL/GenBank/DDBJ databases">
        <title>Paenibacillus oryzae. sp. nov., isolated from the rice root.</title>
        <authorList>
            <person name="Zhang J."/>
            <person name="Zhang X."/>
        </authorList>
    </citation>
    <scope>NUCLEOTIDE SEQUENCE [LARGE SCALE GENOMIC DNA]</scope>
    <source>
        <strain evidence="5 6">1DrF-4</strain>
    </source>
</reference>
<protein>
    <recommendedName>
        <fullName evidence="4">HTH araC/xylS-type domain-containing protein</fullName>
    </recommendedName>
</protein>
<dbReference type="EMBL" id="LYPA01000050">
    <property type="protein sequence ID" value="OBR66196.1"/>
    <property type="molecule type" value="Genomic_DNA"/>
</dbReference>
<dbReference type="PROSITE" id="PS00041">
    <property type="entry name" value="HTH_ARAC_FAMILY_1"/>
    <property type="match status" value="1"/>
</dbReference>
<dbReference type="SMART" id="SM00342">
    <property type="entry name" value="HTH_ARAC"/>
    <property type="match status" value="1"/>
</dbReference>
<evidence type="ECO:0000313" key="6">
    <source>
        <dbReference type="Proteomes" id="UP000092024"/>
    </source>
</evidence>
<sequence>MTVEINDSLVPDISYLIYRKCTPTWEIIKNEISFNDLTYVIEGKGIYTINGISYEVKRGDLLCIPRGSIRKAHCIVDDLMNLYSANFTLYTMEGELADMPFPLLSHIGIKSDLVGLFRELSNAWVRKEPGYRIKTRGLLLVIIHRLFELILLKQDRSSMDYRVKKAINYISESYASNISVKEIANMVGLNTVYFGALFKNETGMLLNQYLTIMRINHAENMLQNGECKVSEAAERCGYKDLSHFRKQFKMVKGYSPSQCLKNQPNLV</sequence>
<keyword evidence="1" id="KW-0805">Transcription regulation</keyword>
<dbReference type="Pfam" id="PF02311">
    <property type="entry name" value="AraC_binding"/>
    <property type="match status" value="1"/>
</dbReference>
<keyword evidence="6" id="KW-1185">Reference proteome</keyword>
<dbReference type="InterPro" id="IPR018062">
    <property type="entry name" value="HTH_AraC-typ_CS"/>
</dbReference>
<evidence type="ECO:0000259" key="4">
    <source>
        <dbReference type="PROSITE" id="PS01124"/>
    </source>
</evidence>
<dbReference type="AlphaFoldDB" id="A0A1A5YKQ7"/>
<proteinExistence type="predicted"/>
<dbReference type="Gene3D" id="2.60.120.10">
    <property type="entry name" value="Jelly Rolls"/>
    <property type="match status" value="1"/>
</dbReference>
<dbReference type="Gene3D" id="1.10.10.60">
    <property type="entry name" value="Homeodomain-like"/>
    <property type="match status" value="2"/>
</dbReference>
<dbReference type="InterPro" id="IPR018060">
    <property type="entry name" value="HTH_AraC"/>
</dbReference>
<evidence type="ECO:0000313" key="5">
    <source>
        <dbReference type="EMBL" id="OBR66196.1"/>
    </source>
</evidence>
<keyword evidence="2" id="KW-0238">DNA-binding</keyword>
<accession>A0A1A5YKQ7</accession>
<dbReference type="GO" id="GO:0003700">
    <property type="term" value="F:DNA-binding transcription factor activity"/>
    <property type="evidence" value="ECO:0007669"/>
    <property type="project" value="InterPro"/>
</dbReference>
<dbReference type="InterPro" id="IPR003313">
    <property type="entry name" value="AraC-bd"/>
</dbReference>
<dbReference type="SUPFAM" id="SSF46689">
    <property type="entry name" value="Homeodomain-like"/>
    <property type="match status" value="2"/>
</dbReference>
<keyword evidence="3" id="KW-0804">Transcription</keyword>
<dbReference type="PANTHER" id="PTHR43280">
    <property type="entry name" value="ARAC-FAMILY TRANSCRIPTIONAL REGULATOR"/>
    <property type="match status" value="1"/>
</dbReference>
<name>A0A1A5YKQ7_9BACL</name>
<evidence type="ECO:0000256" key="3">
    <source>
        <dbReference type="ARBA" id="ARBA00023163"/>
    </source>
</evidence>
<organism evidence="5 6">
    <name type="scientific">Paenibacillus oryzae</name>
    <dbReference type="NCBI Taxonomy" id="1844972"/>
    <lineage>
        <taxon>Bacteria</taxon>
        <taxon>Bacillati</taxon>
        <taxon>Bacillota</taxon>
        <taxon>Bacilli</taxon>
        <taxon>Bacillales</taxon>
        <taxon>Paenibacillaceae</taxon>
        <taxon>Paenibacillus</taxon>
    </lineage>
</organism>
<dbReference type="PROSITE" id="PS01124">
    <property type="entry name" value="HTH_ARAC_FAMILY_2"/>
    <property type="match status" value="1"/>
</dbReference>
<dbReference type="Pfam" id="PF12833">
    <property type="entry name" value="HTH_18"/>
    <property type="match status" value="1"/>
</dbReference>
<comment type="caution">
    <text evidence="5">The sequence shown here is derived from an EMBL/GenBank/DDBJ whole genome shotgun (WGS) entry which is preliminary data.</text>
</comment>
<dbReference type="Proteomes" id="UP000092024">
    <property type="component" value="Unassembled WGS sequence"/>
</dbReference>
<gene>
    <name evidence="5" type="ORF">A7K91_20930</name>
</gene>